<keyword evidence="2" id="KW-1003">Cell membrane</keyword>
<keyword evidence="10" id="KW-1185">Reference proteome</keyword>
<evidence type="ECO:0000256" key="1">
    <source>
        <dbReference type="ARBA" id="ARBA00022448"/>
    </source>
</evidence>
<keyword evidence="7" id="KW-0472">Membrane</keyword>
<dbReference type="InterPro" id="IPR017871">
    <property type="entry name" value="ABC_transporter-like_CS"/>
</dbReference>
<dbReference type="PANTHER" id="PTHR43790:SF3">
    <property type="entry name" value="D-ALLOSE IMPORT ATP-BINDING PROTEIN ALSA-RELATED"/>
    <property type="match status" value="1"/>
</dbReference>
<dbReference type="RefSeq" id="WP_418162025.1">
    <property type="nucleotide sequence ID" value="NZ_JBBLZC010000062.1"/>
</dbReference>
<dbReference type="InterPro" id="IPR050107">
    <property type="entry name" value="ABC_carbohydrate_import_ATPase"/>
</dbReference>
<feature type="non-terminal residue" evidence="9">
    <location>
        <position position="1"/>
    </location>
</feature>
<comment type="caution">
    <text evidence="9">The sequence shown here is derived from an EMBL/GenBank/DDBJ whole genome shotgun (WGS) entry which is preliminary data.</text>
</comment>
<dbReference type="PROSITE" id="PS00211">
    <property type="entry name" value="ABC_TRANSPORTER_1"/>
    <property type="match status" value="1"/>
</dbReference>
<proteinExistence type="predicted"/>
<evidence type="ECO:0000313" key="10">
    <source>
        <dbReference type="Proteomes" id="UP001375743"/>
    </source>
</evidence>
<keyword evidence="5 9" id="KW-0067">ATP-binding</keyword>
<evidence type="ECO:0000256" key="7">
    <source>
        <dbReference type="ARBA" id="ARBA00023136"/>
    </source>
</evidence>
<evidence type="ECO:0000259" key="8">
    <source>
        <dbReference type="Pfam" id="PF00005"/>
    </source>
</evidence>
<keyword evidence="4" id="KW-0547">Nucleotide-binding</keyword>
<evidence type="ECO:0000256" key="5">
    <source>
        <dbReference type="ARBA" id="ARBA00022840"/>
    </source>
</evidence>
<dbReference type="Gene3D" id="3.40.50.300">
    <property type="entry name" value="P-loop containing nucleotide triphosphate hydrolases"/>
    <property type="match status" value="1"/>
</dbReference>
<dbReference type="Proteomes" id="UP001375743">
    <property type="component" value="Unassembled WGS sequence"/>
</dbReference>
<dbReference type="CDD" id="cd03215">
    <property type="entry name" value="ABC_Carb_Monos_II"/>
    <property type="match status" value="1"/>
</dbReference>
<reference evidence="9 10" key="1">
    <citation type="submission" date="2024-01" db="EMBL/GenBank/DDBJ databases">
        <title>Multi-omics insights into the function and evolution of sodium benzoate biodegradation pathways in Benzoatithermus flavus gen. nov., sp. nov. from hot spring.</title>
        <authorList>
            <person name="Hu C.-J."/>
            <person name="Li W.-J."/>
        </authorList>
    </citation>
    <scope>NUCLEOTIDE SEQUENCE [LARGE SCALE GENOMIC DNA]</scope>
    <source>
        <strain evidence="9 10">SYSU G07066</strain>
    </source>
</reference>
<evidence type="ECO:0000256" key="3">
    <source>
        <dbReference type="ARBA" id="ARBA00022737"/>
    </source>
</evidence>
<accession>A0ABU8XYX8</accession>
<feature type="domain" description="ABC transporter" evidence="8">
    <location>
        <begin position="1"/>
        <end position="117"/>
    </location>
</feature>
<dbReference type="InterPro" id="IPR027417">
    <property type="entry name" value="P-loop_NTPase"/>
</dbReference>
<dbReference type="SUPFAM" id="SSF52540">
    <property type="entry name" value="P-loop containing nucleoside triphosphate hydrolases"/>
    <property type="match status" value="1"/>
</dbReference>
<evidence type="ECO:0000256" key="2">
    <source>
        <dbReference type="ARBA" id="ARBA00022475"/>
    </source>
</evidence>
<evidence type="ECO:0000313" key="9">
    <source>
        <dbReference type="EMBL" id="MEK0086194.1"/>
    </source>
</evidence>
<dbReference type="InterPro" id="IPR003439">
    <property type="entry name" value="ABC_transporter-like_ATP-bd"/>
</dbReference>
<gene>
    <name evidence="9" type="ORF">U1T56_23885</name>
</gene>
<evidence type="ECO:0000256" key="6">
    <source>
        <dbReference type="ARBA" id="ARBA00022967"/>
    </source>
</evidence>
<protein>
    <submittedName>
        <fullName evidence="9">ATP-binding cassette domain-containing protein</fullName>
    </submittedName>
</protein>
<sequence>GEVLVDGRPLQARTPKDALDAGLAYLTEDRKGLGLFLDMSCGENINLGVIDRDAGRGGVLNLAAARRRAQAAFQALRIRAASPLVTVGSLSGGNQQKVLLSRWLETEPKVLILDEPTRGVDIGAKSEIYRIIDDLARRAIGVIVISSEMPEIIGICDRVLVMREGHIEGELGGPTGRPITQENIMALAAGVAHAA</sequence>
<organism evidence="9 10">
    <name type="scientific">Benzoatithermus flavus</name>
    <dbReference type="NCBI Taxonomy" id="3108223"/>
    <lineage>
        <taxon>Bacteria</taxon>
        <taxon>Pseudomonadati</taxon>
        <taxon>Pseudomonadota</taxon>
        <taxon>Alphaproteobacteria</taxon>
        <taxon>Geminicoccales</taxon>
        <taxon>Geminicoccaceae</taxon>
        <taxon>Benzoatithermus</taxon>
    </lineage>
</organism>
<keyword evidence="1" id="KW-0813">Transport</keyword>
<name>A0ABU8XYX8_9PROT</name>
<dbReference type="Pfam" id="PF00005">
    <property type="entry name" value="ABC_tran"/>
    <property type="match status" value="1"/>
</dbReference>
<dbReference type="PANTHER" id="PTHR43790">
    <property type="entry name" value="CARBOHYDRATE TRANSPORT ATP-BINDING PROTEIN MG119-RELATED"/>
    <property type="match status" value="1"/>
</dbReference>
<dbReference type="GO" id="GO:0005524">
    <property type="term" value="F:ATP binding"/>
    <property type="evidence" value="ECO:0007669"/>
    <property type="project" value="UniProtKB-KW"/>
</dbReference>
<keyword evidence="3" id="KW-0677">Repeat</keyword>
<evidence type="ECO:0000256" key="4">
    <source>
        <dbReference type="ARBA" id="ARBA00022741"/>
    </source>
</evidence>
<keyword evidence="6" id="KW-1278">Translocase</keyword>
<dbReference type="EMBL" id="JBBLZC010000062">
    <property type="protein sequence ID" value="MEK0086194.1"/>
    <property type="molecule type" value="Genomic_DNA"/>
</dbReference>